<feature type="transmembrane region" description="Helical" evidence="14">
    <location>
        <begin position="398"/>
        <end position="418"/>
    </location>
</feature>
<keyword evidence="7 14" id="KW-0812">Transmembrane</keyword>
<dbReference type="OrthoDB" id="139172at2"/>
<keyword evidence="8" id="KW-0016">Alginate biosynthesis</keyword>
<keyword evidence="9 14" id="KW-1133">Transmembrane helix</keyword>
<evidence type="ECO:0000313" key="15">
    <source>
        <dbReference type="EMBL" id="TDR89963.1"/>
    </source>
</evidence>
<keyword evidence="5 13" id="KW-1003">Cell membrane</keyword>
<dbReference type="Proteomes" id="UP000295122">
    <property type="component" value="Unassembled WGS sequence"/>
</dbReference>
<evidence type="ECO:0000256" key="14">
    <source>
        <dbReference type="SAM" id="Phobius"/>
    </source>
</evidence>
<keyword evidence="10 13" id="KW-0472">Membrane</keyword>
<feature type="transmembrane region" description="Helical" evidence="14">
    <location>
        <begin position="75"/>
        <end position="94"/>
    </location>
</feature>
<evidence type="ECO:0000256" key="1">
    <source>
        <dbReference type="ARBA" id="ARBA00004651"/>
    </source>
</evidence>
<protein>
    <recommendedName>
        <fullName evidence="4">Probable alginate O-acetylase AlgI</fullName>
    </recommendedName>
    <alternativeName>
        <fullName evidence="12">Alginate biosynthesis protein AlgI</fullName>
    </alternativeName>
</protein>
<evidence type="ECO:0000256" key="13">
    <source>
        <dbReference type="PIRNR" id="PIRNR016636"/>
    </source>
</evidence>
<dbReference type="InterPro" id="IPR024194">
    <property type="entry name" value="Ac/AlaTfrase_AlgI/DltB"/>
</dbReference>
<sequence>MLFNSLAFLLLALPAAVALTAIVERIAPRWRVAWLVALSFAFYATFDLRFVPLLAASVVLNWLVARAFIRSGRAALVSLAIAANLALLGLYKYLDFAVGILDALPGVALEAPGWAFPLGISFFTFQHISYLADLRAGKAEPVPLLRYALYVAFFPRIVAGPLVRAHELFPQLDAVPGGDRAERLARGLLLLIAGLAKKVLIGDALAGLVDPVHAGIAAGRVPTVIEAWQAALGYAFQLYFDFAGYTDMALGIALMLGIVLPENFCAPYRATSIQDFWRRWHITLSLFLRDYLYIPFGGNRHGLPLQVLALFATMALGGLWHGAGWTFVAWGAAHGIALGLHLLWRKAGFAMPSALGWLLTFGFVVLAWVPFRAESFEAAFVLLRSLVGFAPLGRFADWSMILVAAALAVIGPTAYDLTRRLPPRIWVAVGAALLFAAVLVEVGSDANRDFIYARF</sequence>
<feature type="transmembrane region" description="Helical" evidence="14">
    <location>
        <begin position="242"/>
        <end position="260"/>
    </location>
</feature>
<feature type="transmembrane region" description="Helical" evidence="14">
    <location>
        <begin position="350"/>
        <end position="369"/>
    </location>
</feature>
<reference evidence="15 16" key="1">
    <citation type="submission" date="2019-03" db="EMBL/GenBank/DDBJ databases">
        <title>Genomic Encyclopedia of Type Strains, Phase IV (KMG-IV): sequencing the most valuable type-strain genomes for metagenomic binning, comparative biology and taxonomic classification.</title>
        <authorList>
            <person name="Goeker M."/>
        </authorList>
    </citation>
    <scope>NUCLEOTIDE SEQUENCE [LARGE SCALE GENOMIC DNA]</scope>
    <source>
        <strain evidence="15 16">DSM 25903</strain>
    </source>
</reference>
<keyword evidence="16" id="KW-1185">Reference proteome</keyword>
<dbReference type="Pfam" id="PF03062">
    <property type="entry name" value="MBOAT"/>
    <property type="match status" value="1"/>
</dbReference>
<evidence type="ECO:0000256" key="10">
    <source>
        <dbReference type="ARBA" id="ARBA00023136"/>
    </source>
</evidence>
<evidence type="ECO:0000256" key="5">
    <source>
        <dbReference type="ARBA" id="ARBA00022475"/>
    </source>
</evidence>
<name>A0A4R7BWT3_9HYPH</name>
<keyword evidence="6 13" id="KW-0808">Transferase</keyword>
<dbReference type="GO" id="GO:0005886">
    <property type="term" value="C:plasma membrane"/>
    <property type="evidence" value="ECO:0007669"/>
    <property type="project" value="UniProtKB-SubCell"/>
</dbReference>
<dbReference type="PIRSF" id="PIRSF500217">
    <property type="entry name" value="AlgI"/>
    <property type="match status" value="1"/>
</dbReference>
<comment type="similarity">
    <text evidence="3 13">Belongs to the membrane-bound acyltransferase family.</text>
</comment>
<dbReference type="AlphaFoldDB" id="A0A4R7BWT3"/>
<evidence type="ECO:0000256" key="9">
    <source>
        <dbReference type="ARBA" id="ARBA00022989"/>
    </source>
</evidence>
<dbReference type="InterPro" id="IPR051085">
    <property type="entry name" value="MB_O-acyltransferase"/>
</dbReference>
<evidence type="ECO:0000256" key="7">
    <source>
        <dbReference type="ARBA" id="ARBA00022692"/>
    </source>
</evidence>
<keyword evidence="11 13" id="KW-0012">Acyltransferase</keyword>
<evidence type="ECO:0000256" key="4">
    <source>
        <dbReference type="ARBA" id="ARBA00016084"/>
    </source>
</evidence>
<evidence type="ECO:0000256" key="12">
    <source>
        <dbReference type="ARBA" id="ARBA00031030"/>
    </source>
</evidence>
<dbReference type="PIRSF" id="PIRSF016636">
    <property type="entry name" value="AlgI_DltB"/>
    <property type="match status" value="1"/>
</dbReference>
<evidence type="ECO:0000256" key="3">
    <source>
        <dbReference type="ARBA" id="ARBA00010323"/>
    </source>
</evidence>
<evidence type="ECO:0000256" key="2">
    <source>
        <dbReference type="ARBA" id="ARBA00005182"/>
    </source>
</evidence>
<dbReference type="PANTHER" id="PTHR13285:SF23">
    <property type="entry name" value="TEICHOIC ACID D-ALANYLTRANSFERASE"/>
    <property type="match status" value="1"/>
</dbReference>
<dbReference type="GO" id="GO:0042121">
    <property type="term" value="P:alginic acid biosynthetic process"/>
    <property type="evidence" value="ECO:0007669"/>
    <property type="project" value="UniProtKB-KW"/>
</dbReference>
<evidence type="ECO:0000256" key="11">
    <source>
        <dbReference type="ARBA" id="ARBA00023315"/>
    </source>
</evidence>
<dbReference type="RefSeq" id="WP_133770993.1">
    <property type="nucleotide sequence ID" value="NZ_SNZR01000013.1"/>
</dbReference>
<organism evidence="15 16">
    <name type="scientific">Enterovirga rhinocerotis</name>
    <dbReference type="NCBI Taxonomy" id="1339210"/>
    <lineage>
        <taxon>Bacteria</taxon>
        <taxon>Pseudomonadati</taxon>
        <taxon>Pseudomonadota</taxon>
        <taxon>Alphaproteobacteria</taxon>
        <taxon>Hyphomicrobiales</taxon>
        <taxon>Methylobacteriaceae</taxon>
        <taxon>Enterovirga</taxon>
    </lineage>
</organism>
<comment type="subcellular location">
    <subcellularLocation>
        <location evidence="1">Cell membrane</location>
        <topology evidence="1">Multi-pass membrane protein</topology>
    </subcellularLocation>
</comment>
<dbReference type="InterPro" id="IPR004299">
    <property type="entry name" value="MBOAT_fam"/>
</dbReference>
<proteinExistence type="inferred from homology"/>
<evidence type="ECO:0000256" key="8">
    <source>
        <dbReference type="ARBA" id="ARBA00022841"/>
    </source>
</evidence>
<evidence type="ECO:0000313" key="16">
    <source>
        <dbReference type="Proteomes" id="UP000295122"/>
    </source>
</evidence>
<feature type="transmembrane region" description="Helical" evidence="14">
    <location>
        <begin position="114"/>
        <end position="132"/>
    </location>
</feature>
<comment type="pathway">
    <text evidence="2">Glycan biosynthesis; alginate biosynthesis.</text>
</comment>
<gene>
    <name evidence="15" type="ORF">EV668_2800</name>
</gene>
<accession>A0A4R7BWT3</accession>
<feature type="transmembrane region" description="Helical" evidence="14">
    <location>
        <begin position="425"/>
        <end position="444"/>
    </location>
</feature>
<dbReference type="GO" id="GO:0016746">
    <property type="term" value="F:acyltransferase activity"/>
    <property type="evidence" value="ECO:0007669"/>
    <property type="project" value="UniProtKB-KW"/>
</dbReference>
<feature type="transmembrane region" description="Helical" evidence="14">
    <location>
        <begin position="34"/>
        <end position="63"/>
    </location>
</feature>
<feature type="transmembrane region" description="Helical" evidence="14">
    <location>
        <begin position="302"/>
        <end position="320"/>
    </location>
</feature>
<evidence type="ECO:0000256" key="6">
    <source>
        <dbReference type="ARBA" id="ARBA00022679"/>
    </source>
</evidence>
<comment type="caution">
    <text evidence="15">The sequence shown here is derived from an EMBL/GenBank/DDBJ whole genome shotgun (WGS) entry which is preliminary data.</text>
</comment>
<dbReference type="EMBL" id="SNZR01000013">
    <property type="protein sequence ID" value="TDR89963.1"/>
    <property type="molecule type" value="Genomic_DNA"/>
</dbReference>
<dbReference type="PANTHER" id="PTHR13285">
    <property type="entry name" value="ACYLTRANSFERASE"/>
    <property type="match status" value="1"/>
</dbReference>
<dbReference type="InterPro" id="IPR028362">
    <property type="entry name" value="AlgI"/>
</dbReference>